<evidence type="ECO:0000256" key="2">
    <source>
        <dbReference type="ARBA" id="ARBA00022679"/>
    </source>
</evidence>
<dbReference type="GO" id="GO:0016757">
    <property type="term" value="F:glycosyltransferase activity"/>
    <property type="evidence" value="ECO:0007669"/>
    <property type="project" value="UniProtKB-KW"/>
</dbReference>
<evidence type="ECO:0000313" key="6">
    <source>
        <dbReference type="Proteomes" id="UP001612915"/>
    </source>
</evidence>
<protein>
    <submittedName>
        <fullName evidence="5">Glycosyltransferase</fullName>
        <ecNumber evidence="5">2.4.-.-</ecNumber>
    </submittedName>
</protein>
<evidence type="ECO:0000256" key="1">
    <source>
        <dbReference type="ARBA" id="ARBA00004613"/>
    </source>
</evidence>
<dbReference type="Gene3D" id="3.20.20.370">
    <property type="entry name" value="Glycoside hydrolase/deacetylase"/>
    <property type="match status" value="1"/>
</dbReference>
<dbReference type="InterPro" id="IPR002509">
    <property type="entry name" value="NODB_dom"/>
</dbReference>
<dbReference type="Pfam" id="PF01522">
    <property type="entry name" value="Polysacc_deac_1"/>
    <property type="match status" value="1"/>
</dbReference>
<dbReference type="Pfam" id="PF00535">
    <property type="entry name" value="Glycos_transf_2"/>
    <property type="match status" value="1"/>
</dbReference>
<dbReference type="PROSITE" id="PS51677">
    <property type="entry name" value="NODB"/>
    <property type="match status" value="1"/>
</dbReference>
<dbReference type="InterPro" id="IPR027791">
    <property type="entry name" value="Galactosyl_T_C"/>
</dbReference>
<proteinExistence type="predicted"/>
<keyword evidence="2 5" id="KW-0808">Transferase</keyword>
<name>A0ABW8AT87_9ACTN</name>
<dbReference type="CDD" id="cd10918">
    <property type="entry name" value="CE4_NodB_like_5s_6s"/>
    <property type="match status" value="1"/>
</dbReference>
<dbReference type="Proteomes" id="UP001612915">
    <property type="component" value="Unassembled WGS sequence"/>
</dbReference>
<evidence type="ECO:0000259" key="4">
    <source>
        <dbReference type="PROSITE" id="PS51677"/>
    </source>
</evidence>
<comment type="subcellular location">
    <subcellularLocation>
        <location evidence="1">Secreted</location>
    </subcellularLocation>
</comment>
<dbReference type="EC" id="2.4.-.-" evidence="5"/>
<dbReference type="EMBL" id="JBITLV010000008">
    <property type="protein sequence ID" value="MFI7589591.1"/>
    <property type="molecule type" value="Genomic_DNA"/>
</dbReference>
<keyword evidence="3" id="KW-0732">Signal</keyword>
<dbReference type="Pfam" id="PF02709">
    <property type="entry name" value="Glyco_transf_7C"/>
    <property type="match status" value="1"/>
</dbReference>
<evidence type="ECO:0000313" key="5">
    <source>
        <dbReference type="EMBL" id="MFI7589591.1"/>
    </source>
</evidence>
<dbReference type="SUPFAM" id="SSF53448">
    <property type="entry name" value="Nucleotide-diphospho-sugar transferases"/>
    <property type="match status" value="1"/>
</dbReference>
<dbReference type="PANTHER" id="PTHR34216:SF3">
    <property type="entry name" value="POLY-BETA-1,6-N-ACETYL-D-GLUCOSAMINE N-DEACETYLASE"/>
    <property type="match status" value="1"/>
</dbReference>
<dbReference type="SUPFAM" id="SSF88713">
    <property type="entry name" value="Glycoside hydrolase/deacetylase"/>
    <property type="match status" value="1"/>
</dbReference>
<dbReference type="InterPro" id="IPR029044">
    <property type="entry name" value="Nucleotide-diphossugar_trans"/>
</dbReference>
<dbReference type="InterPro" id="IPR011330">
    <property type="entry name" value="Glyco_hydro/deAcase_b/a-brl"/>
</dbReference>
<evidence type="ECO:0000256" key="3">
    <source>
        <dbReference type="ARBA" id="ARBA00022729"/>
    </source>
</evidence>
<gene>
    <name evidence="5" type="ORF">ACIB24_21195</name>
</gene>
<keyword evidence="6" id="KW-1185">Reference proteome</keyword>
<accession>A0ABW8AT87</accession>
<organism evidence="5 6">
    <name type="scientific">Spongisporangium articulatum</name>
    <dbReference type="NCBI Taxonomy" id="3362603"/>
    <lineage>
        <taxon>Bacteria</taxon>
        <taxon>Bacillati</taxon>
        <taxon>Actinomycetota</taxon>
        <taxon>Actinomycetes</taxon>
        <taxon>Kineosporiales</taxon>
        <taxon>Kineosporiaceae</taxon>
        <taxon>Spongisporangium</taxon>
    </lineage>
</organism>
<comment type="caution">
    <text evidence="5">The sequence shown here is derived from an EMBL/GenBank/DDBJ whole genome shotgun (WGS) entry which is preliminary data.</text>
</comment>
<dbReference type="InterPro" id="IPR001173">
    <property type="entry name" value="Glyco_trans_2-like"/>
</dbReference>
<dbReference type="RefSeq" id="WP_398284195.1">
    <property type="nucleotide sequence ID" value="NZ_JBITLV010000008.1"/>
</dbReference>
<keyword evidence="5" id="KW-0328">Glycosyltransferase</keyword>
<sequence length="596" mass="64966">MNTVEQPRISVVIPTYERRDVVLESVRALGRCAAPWPVEVVVVVDGSTDGTAAALRELAAGGSLPFPLRVVEQENAGAAAARNHGARLARGRLLLFLDDDMVADRDLLTEHWAASEAGADAVFGHIPLHADSPRTLLSLGVGAWATARRERLAAGGELTVDDLLTGQLSVRAEMFEAVGGFDVAFTRDGQFGGEDTDFGHRLTRQGATLRYAARAISHQRYVVTPQQYLRQYRGAGRADAMLALKHPELAGHLAERCGGPRWAATGRMARRVVPRRLRAAMVRAVVRRVEAGRTDALTRIAFGRVKNARYWGGWFDTAGRPGAAPPLRVLAFHAVVGDRQRSDDPYAVTATQLEQQLKALSHQGFQFLTLRQYLRHVEGVPVEAPSVLVTFDDGYTGVLEHAAPVLRRLGIPGVVFAVTGQFAGFNAWDANTRADGVPLLTVPQLLHLHDEGWDVQSHTRSHTHLPQLRAGDLSLELGRAKADLAAHGLGTPRAIAYPYGEHTWRVRRAAKKAGYRAAFALRTTRVTPGNRFALPRVEVRREHTAGQVVEMVVKPGREPVLRALRREVRGAVVPTLRAGLALGRMGNRSLSVTHGQ</sequence>
<reference evidence="5 6" key="1">
    <citation type="submission" date="2024-10" db="EMBL/GenBank/DDBJ databases">
        <title>The Natural Products Discovery Center: Release of the First 8490 Sequenced Strains for Exploring Actinobacteria Biosynthetic Diversity.</title>
        <authorList>
            <person name="Kalkreuter E."/>
            <person name="Kautsar S.A."/>
            <person name="Yang D."/>
            <person name="Bader C.D."/>
            <person name="Teijaro C.N."/>
            <person name="Fluegel L."/>
            <person name="Davis C.M."/>
            <person name="Simpson J.R."/>
            <person name="Lauterbach L."/>
            <person name="Steele A.D."/>
            <person name="Gui C."/>
            <person name="Meng S."/>
            <person name="Li G."/>
            <person name="Viehrig K."/>
            <person name="Ye F."/>
            <person name="Su P."/>
            <person name="Kiefer A.F."/>
            <person name="Nichols A."/>
            <person name="Cepeda A.J."/>
            <person name="Yan W."/>
            <person name="Fan B."/>
            <person name="Jiang Y."/>
            <person name="Adhikari A."/>
            <person name="Zheng C.-J."/>
            <person name="Schuster L."/>
            <person name="Cowan T.M."/>
            <person name="Smanski M.J."/>
            <person name="Chevrette M.G."/>
            <person name="De Carvalho L.P.S."/>
            <person name="Shen B."/>
        </authorList>
    </citation>
    <scope>NUCLEOTIDE SEQUENCE [LARGE SCALE GENOMIC DNA]</scope>
    <source>
        <strain evidence="5 6">NPDC049639</strain>
    </source>
</reference>
<dbReference type="Gene3D" id="3.90.550.10">
    <property type="entry name" value="Spore Coat Polysaccharide Biosynthesis Protein SpsA, Chain A"/>
    <property type="match status" value="1"/>
</dbReference>
<dbReference type="InterPro" id="IPR051398">
    <property type="entry name" value="Polysacch_Deacetylase"/>
</dbReference>
<dbReference type="PANTHER" id="PTHR34216">
    <property type="match status" value="1"/>
</dbReference>
<feature type="domain" description="NodB homology" evidence="4">
    <location>
        <begin position="385"/>
        <end position="596"/>
    </location>
</feature>